<protein>
    <submittedName>
        <fullName evidence="2">Uncharacterized protein</fullName>
    </submittedName>
</protein>
<proteinExistence type="predicted"/>
<name>A0AAT9HX30_9ACTN</name>
<evidence type="ECO:0000313" key="2">
    <source>
        <dbReference type="EMBL" id="BFO21778.1"/>
    </source>
</evidence>
<reference evidence="2" key="1">
    <citation type="submission" date="2024-06" db="EMBL/GenBank/DDBJ databases">
        <authorList>
            <consortium name="consrtm"/>
            <person name="Uemura M."/>
            <person name="Terahara T."/>
        </authorList>
    </citation>
    <scope>NUCLEOTIDE SEQUENCE</scope>
    <source>
        <strain evidence="2">KM77-8</strain>
    </source>
</reference>
<feature type="compositionally biased region" description="Low complexity" evidence="1">
    <location>
        <begin position="86"/>
        <end position="109"/>
    </location>
</feature>
<dbReference type="AlphaFoldDB" id="A0AAT9HX30"/>
<organism evidence="2">
    <name type="scientific">Streptomyces haneummycinicus</name>
    <dbReference type="NCBI Taxonomy" id="3074435"/>
    <lineage>
        <taxon>Bacteria</taxon>
        <taxon>Bacillati</taxon>
        <taxon>Actinomycetota</taxon>
        <taxon>Actinomycetes</taxon>
        <taxon>Kitasatosporales</taxon>
        <taxon>Streptomycetaceae</taxon>
        <taxon>Streptomyces</taxon>
    </lineage>
</organism>
<sequence>MYGLHGFAGRGDEIDDMPEPPLVLEGQIRRIIEVDMRLGRVVDQQRPPAHPIPIGDEPGDPAVDPLDDTATTGLLTPCPAHPAIVPGDAPSPSGATPSPTGTTPSPTGA</sequence>
<feature type="region of interest" description="Disordered" evidence="1">
    <location>
        <begin position="1"/>
        <end position="20"/>
    </location>
</feature>
<accession>A0AAT9HX30</accession>
<evidence type="ECO:0000256" key="1">
    <source>
        <dbReference type="SAM" id="MobiDB-lite"/>
    </source>
</evidence>
<gene>
    <name evidence="2" type="ORF">SHKM778_81660</name>
</gene>
<reference evidence="2" key="2">
    <citation type="submission" date="2024-07" db="EMBL/GenBank/DDBJ databases">
        <title>Streptomyces haneummycinica sp. nov., a new antibiotic-producing actinobacterium isolated from marine sediment.</title>
        <authorList>
            <person name="Uemura M."/>
            <person name="Hamada M."/>
            <person name="Hirano S."/>
            <person name="Kobayashi K."/>
            <person name="Ohshiro T."/>
            <person name="Kobayashi T."/>
            <person name="Terahara T."/>
        </authorList>
    </citation>
    <scope>NUCLEOTIDE SEQUENCE</scope>
    <source>
        <strain evidence="2">KM77-8</strain>
    </source>
</reference>
<feature type="region of interest" description="Disordered" evidence="1">
    <location>
        <begin position="44"/>
        <end position="109"/>
    </location>
</feature>
<dbReference type="EMBL" id="AP035768">
    <property type="protein sequence ID" value="BFO21778.1"/>
    <property type="molecule type" value="Genomic_DNA"/>
</dbReference>